<evidence type="ECO:0000313" key="1">
    <source>
        <dbReference type="EMBL" id="REJ31367.1"/>
    </source>
</evidence>
<dbReference type="Proteomes" id="UP000257014">
    <property type="component" value="Unassembled WGS sequence"/>
</dbReference>
<reference evidence="1 2" key="1">
    <citation type="submission" date="2018-03" db="EMBL/GenBank/DDBJ databases">
        <authorList>
            <person name="Keele B.F."/>
        </authorList>
    </citation>
    <scope>NUCLEOTIDE SEQUENCE [LARGE SCALE GENOMIC DNA]</scope>
    <source>
        <strain evidence="1">ZCTH4_d</strain>
    </source>
</reference>
<organism evidence="1 2">
    <name type="scientific">Caldibacillus debilis</name>
    <dbReference type="NCBI Taxonomy" id="301148"/>
    <lineage>
        <taxon>Bacteria</taxon>
        <taxon>Bacillati</taxon>
        <taxon>Bacillota</taxon>
        <taxon>Bacilli</taxon>
        <taxon>Bacillales</taxon>
        <taxon>Bacillaceae</taxon>
        <taxon>Caldibacillus</taxon>
    </lineage>
</organism>
<sequence length="78" mass="9010">MRKCLSGWGTRLIDGGKDFFCRKKAAAEGNKMRCRRQRPFQRAAVQSFAVFFGKPGRCPQGGQPERKNLKFCFPYQVY</sequence>
<proteinExistence type="predicted"/>
<dbReference type="AlphaFoldDB" id="A0A3E0K8R4"/>
<dbReference type="EMBL" id="QEWE01000006">
    <property type="protein sequence ID" value="REJ31367.1"/>
    <property type="molecule type" value="Genomic_DNA"/>
</dbReference>
<protein>
    <submittedName>
        <fullName evidence="1">Uncharacterized protein</fullName>
    </submittedName>
</protein>
<name>A0A3E0K8R4_9BACI</name>
<gene>
    <name evidence="1" type="ORF">C6P37_01650</name>
</gene>
<evidence type="ECO:0000313" key="2">
    <source>
        <dbReference type="Proteomes" id="UP000257014"/>
    </source>
</evidence>
<comment type="caution">
    <text evidence="1">The sequence shown here is derived from an EMBL/GenBank/DDBJ whole genome shotgun (WGS) entry which is preliminary data.</text>
</comment>
<accession>A0A3E0K8R4</accession>